<reference evidence="2" key="1">
    <citation type="journal article" date="2015" name="Nature">
        <title>Complex archaea that bridge the gap between prokaryotes and eukaryotes.</title>
        <authorList>
            <person name="Spang A."/>
            <person name="Saw J.H."/>
            <person name="Jorgensen S.L."/>
            <person name="Zaremba-Niedzwiedzka K."/>
            <person name="Martijn J."/>
            <person name="Lind A.E."/>
            <person name="van Eijk R."/>
            <person name="Schleper C."/>
            <person name="Guy L."/>
            <person name="Ettema T.J."/>
        </authorList>
    </citation>
    <scope>NUCLEOTIDE SEQUENCE</scope>
</reference>
<sequence length="183" mass="20946">MSKKTLKYEPESLVKARKRYPESLEHLYNVHRIRYMGKPGPQFERANVFDFDTGLRLIISLEFAPLNKHGEKGPFEHISASWLSQPKHGLVPLDEVIRTYSYVSKRNPKDKPHWAYLDPETGVFHMLFRRDKDLTIEEWDEDGNFIEESLVPNENGTETTDSETGEGSSEKIHGASKGNGSLG</sequence>
<accession>A0A0F9PR40</accession>
<dbReference type="EMBL" id="LAZR01005023">
    <property type="protein sequence ID" value="KKN03531.1"/>
    <property type="molecule type" value="Genomic_DNA"/>
</dbReference>
<feature type="region of interest" description="Disordered" evidence="1">
    <location>
        <begin position="145"/>
        <end position="183"/>
    </location>
</feature>
<organism evidence="2">
    <name type="scientific">marine sediment metagenome</name>
    <dbReference type="NCBI Taxonomy" id="412755"/>
    <lineage>
        <taxon>unclassified sequences</taxon>
        <taxon>metagenomes</taxon>
        <taxon>ecological metagenomes</taxon>
    </lineage>
</organism>
<comment type="caution">
    <text evidence="2">The sequence shown here is derived from an EMBL/GenBank/DDBJ whole genome shotgun (WGS) entry which is preliminary data.</text>
</comment>
<name>A0A0F9PR40_9ZZZZ</name>
<evidence type="ECO:0000313" key="2">
    <source>
        <dbReference type="EMBL" id="KKN03531.1"/>
    </source>
</evidence>
<evidence type="ECO:0000256" key="1">
    <source>
        <dbReference type="SAM" id="MobiDB-lite"/>
    </source>
</evidence>
<protein>
    <submittedName>
        <fullName evidence="2">Uncharacterized protein</fullName>
    </submittedName>
</protein>
<gene>
    <name evidence="2" type="ORF">LCGC14_1106720</name>
</gene>
<dbReference type="AlphaFoldDB" id="A0A0F9PR40"/>
<proteinExistence type="predicted"/>